<keyword evidence="4" id="KW-1185">Reference proteome</keyword>
<dbReference type="InterPro" id="IPR045584">
    <property type="entry name" value="Pilin-like"/>
</dbReference>
<dbReference type="HOGENOM" id="CLU_091705_6_0_6"/>
<dbReference type="GO" id="GO:0043683">
    <property type="term" value="P:type IV pilus assembly"/>
    <property type="evidence" value="ECO:0007669"/>
    <property type="project" value="InterPro"/>
</dbReference>
<dbReference type="Pfam" id="PF07963">
    <property type="entry name" value="N_methyl"/>
    <property type="match status" value="1"/>
</dbReference>
<name>D4ZH32_SHEVD</name>
<dbReference type="GO" id="GO:0015627">
    <property type="term" value="C:type II protein secretion system complex"/>
    <property type="evidence" value="ECO:0007669"/>
    <property type="project" value="InterPro"/>
</dbReference>
<dbReference type="InterPro" id="IPR031982">
    <property type="entry name" value="PilE-like"/>
</dbReference>
<dbReference type="RefSeq" id="WP_013050292.1">
    <property type="nucleotide sequence ID" value="NC_014012.1"/>
</dbReference>
<dbReference type="STRING" id="637905.SVI_1010"/>
<dbReference type="InterPro" id="IPR012902">
    <property type="entry name" value="N_methyl_site"/>
</dbReference>
<dbReference type="PRINTS" id="PR00813">
    <property type="entry name" value="BCTERIALGSPG"/>
</dbReference>
<accession>D4ZH32</accession>
<dbReference type="KEGG" id="svo:SVI_1010"/>
<evidence type="ECO:0000313" key="4">
    <source>
        <dbReference type="Proteomes" id="UP000002350"/>
    </source>
</evidence>
<proteinExistence type="predicted"/>
<keyword evidence="1" id="KW-0488">Methylation</keyword>
<evidence type="ECO:0000256" key="1">
    <source>
        <dbReference type="ARBA" id="ARBA00022481"/>
    </source>
</evidence>
<dbReference type="GO" id="GO:0015628">
    <property type="term" value="P:protein secretion by the type II secretion system"/>
    <property type="evidence" value="ECO:0007669"/>
    <property type="project" value="InterPro"/>
</dbReference>
<protein>
    <submittedName>
        <fullName evidence="3">Type IV pilus biogenesis protein PilE</fullName>
    </submittedName>
</protein>
<dbReference type="SUPFAM" id="SSF54523">
    <property type="entry name" value="Pili subunits"/>
    <property type="match status" value="1"/>
</dbReference>
<dbReference type="EMBL" id="AP011177">
    <property type="protein sequence ID" value="BAJ00981.1"/>
    <property type="molecule type" value="Genomic_DNA"/>
</dbReference>
<keyword evidence="2" id="KW-0472">Membrane</keyword>
<dbReference type="PROSITE" id="PS00409">
    <property type="entry name" value="PROKAR_NTER_METHYL"/>
    <property type="match status" value="1"/>
</dbReference>
<dbReference type="Gene3D" id="3.30.700.10">
    <property type="entry name" value="Glycoprotein, Type 4 Pilin"/>
    <property type="match status" value="1"/>
</dbReference>
<dbReference type="NCBIfam" id="TIGR02532">
    <property type="entry name" value="IV_pilin_GFxxxE"/>
    <property type="match status" value="1"/>
</dbReference>
<dbReference type="InterPro" id="IPR000983">
    <property type="entry name" value="Bac_GSPG_pilin"/>
</dbReference>
<keyword evidence="2" id="KW-0812">Transmembrane</keyword>
<dbReference type="Proteomes" id="UP000002350">
    <property type="component" value="Chromosome"/>
</dbReference>
<dbReference type="eggNOG" id="COG4968">
    <property type="taxonomic scope" value="Bacteria"/>
</dbReference>
<evidence type="ECO:0000256" key="2">
    <source>
        <dbReference type="SAM" id="Phobius"/>
    </source>
</evidence>
<keyword evidence="2" id="KW-1133">Transmembrane helix</keyword>
<sequence length="135" mass="14495">MMRVNLMKIVKGFSLIELMIVVAIMGILAAVVYPSYTDYVAKGARADGLASLLRVANLQEQFYLDNRQYTSDMTLLGLGADPFVTSNGLYSVDSTGATGFIAVATALGVQASRDSACITMQVNDIGEKTPAECWK</sequence>
<organism evidence="3 4">
    <name type="scientific">Shewanella violacea (strain JCM 10179 / CIP 106290 / LMG 19151 / DSS12)</name>
    <dbReference type="NCBI Taxonomy" id="637905"/>
    <lineage>
        <taxon>Bacteria</taxon>
        <taxon>Pseudomonadati</taxon>
        <taxon>Pseudomonadota</taxon>
        <taxon>Gammaproteobacteria</taxon>
        <taxon>Alteromonadales</taxon>
        <taxon>Shewanellaceae</taxon>
        <taxon>Shewanella</taxon>
    </lineage>
</organism>
<evidence type="ECO:0000313" key="3">
    <source>
        <dbReference type="EMBL" id="BAJ00981.1"/>
    </source>
</evidence>
<gene>
    <name evidence="3" type="primary">pilE</name>
    <name evidence="3" type="ordered locus">SVI_1010</name>
</gene>
<dbReference type="AlphaFoldDB" id="D4ZH32"/>
<dbReference type="Pfam" id="PF16732">
    <property type="entry name" value="ComP_DUS"/>
    <property type="match status" value="1"/>
</dbReference>
<feature type="transmembrane region" description="Helical" evidence="2">
    <location>
        <begin position="12"/>
        <end position="33"/>
    </location>
</feature>
<reference evidence="4" key="1">
    <citation type="journal article" date="2010" name="Mol. Biosyst.">
        <title>Complete genome sequence and comparative analysis of Shewanella violacea, a psychrophilic and piezophilic bacterium from deep sea floor sediments.</title>
        <authorList>
            <person name="Aono E."/>
            <person name="Baba T."/>
            <person name="Ara T."/>
            <person name="Nishi T."/>
            <person name="Nakamichi T."/>
            <person name="Inamoto E."/>
            <person name="Toyonaga H."/>
            <person name="Hasegawa M."/>
            <person name="Takai Y."/>
            <person name="Okumura Y."/>
            <person name="Baba M."/>
            <person name="Tomita M."/>
            <person name="Kato C."/>
            <person name="Oshima T."/>
            <person name="Nakasone K."/>
            <person name="Mori H."/>
        </authorList>
    </citation>
    <scope>NUCLEOTIDE SEQUENCE [LARGE SCALE GENOMIC DNA]</scope>
    <source>
        <strain evidence="4">JCM 10179 / CIP 106290 / LMG 19151 / DSS12</strain>
    </source>
</reference>